<sequence length="355" mass="40090">MNNQLSVLLIGGYGVVGKQVAALLNQYYPDVHIIIGGRNIHTATAFASTLSKASAIQFNINAPQLPDNIRPQLIVTLANDPDNRVLHFAIKNQIAYLDITRWTDKLKTAITYTHTFDQLHAPIVFSSTWMAGVAASLILRHAPKFKQINSIDINILYSMQDNAGINSVDYMDRMLIPFEVITEGHTQSCMPFSDSRLVSFTDKKRFRVYRFDTPDQLTLPMLTQARSVSTRIGFNSNITNRLFYVLIHSGFWRLISTQRFKTFRQKLLYNPGKGDEHRILINITGTNSANRPIQSILSITDPKGQSHLTAIGAFNQIHSIFTQQLSNRVYFGETLPDMNIATNILKKEGVKIDFD</sequence>
<accession>A0A074V5A7</accession>
<organism evidence="1 2">
    <name type="scientific">Snodgrassella alvi SCGC AB-598-J21</name>
    <dbReference type="NCBI Taxonomy" id="1385367"/>
    <lineage>
        <taxon>Bacteria</taxon>
        <taxon>Pseudomonadati</taxon>
        <taxon>Pseudomonadota</taxon>
        <taxon>Betaproteobacteria</taxon>
        <taxon>Neisseriales</taxon>
        <taxon>Neisseriaceae</taxon>
        <taxon>Snodgrassella</taxon>
    </lineage>
</organism>
<dbReference type="EMBL" id="AVQL01000448">
    <property type="protein sequence ID" value="KEQ00623.1"/>
    <property type="molecule type" value="Genomic_DNA"/>
</dbReference>
<dbReference type="AlphaFoldDB" id="A0A074V5A7"/>
<protein>
    <submittedName>
        <fullName evidence="1">Saccharopine dehydrogenase</fullName>
    </submittedName>
</protein>
<evidence type="ECO:0000313" key="2">
    <source>
        <dbReference type="Proteomes" id="UP000027644"/>
    </source>
</evidence>
<dbReference type="PANTHER" id="PTHR43796">
    <property type="entry name" value="CARBOXYNORSPERMIDINE SYNTHASE"/>
    <property type="match status" value="1"/>
</dbReference>
<evidence type="ECO:0000313" key="1">
    <source>
        <dbReference type="EMBL" id="KEQ00623.1"/>
    </source>
</evidence>
<dbReference type="SUPFAM" id="SSF51735">
    <property type="entry name" value="NAD(P)-binding Rossmann-fold domains"/>
    <property type="match status" value="1"/>
</dbReference>
<dbReference type="Gene3D" id="3.40.50.720">
    <property type="entry name" value="NAD(P)-binding Rossmann-like Domain"/>
    <property type="match status" value="1"/>
</dbReference>
<dbReference type="PANTHER" id="PTHR43796:SF2">
    <property type="entry name" value="CARBOXYNORSPERMIDINE SYNTHASE"/>
    <property type="match status" value="1"/>
</dbReference>
<dbReference type="Proteomes" id="UP000027644">
    <property type="component" value="Unassembled WGS sequence"/>
</dbReference>
<proteinExistence type="predicted"/>
<name>A0A074V5A7_9NEIS</name>
<comment type="caution">
    <text evidence="1">The sequence shown here is derived from an EMBL/GenBank/DDBJ whole genome shotgun (WGS) entry which is preliminary data.</text>
</comment>
<gene>
    <name evidence="1" type="ORF">SASC598J21_016450</name>
</gene>
<dbReference type="InterPro" id="IPR036291">
    <property type="entry name" value="NAD(P)-bd_dom_sf"/>
</dbReference>
<reference evidence="1 2" key="1">
    <citation type="journal article" date="2014" name="PLoS Genet.">
        <title>Hidden diversity in honey bee gut symbionts detected by single-cell genomics.</title>
        <authorList>
            <person name="Engel P."/>
            <person name="Stepanauskas R."/>
            <person name="Moran N."/>
        </authorList>
    </citation>
    <scope>NUCLEOTIDE SEQUENCE [LARGE SCALE GENOMIC DNA]</scope>
    <source>
        <strain evidence="1 2">SCGC AB-598-J21</strain>
    </source>
</reference>